<evidence type="ECO:0000256" key="6">
    <source>
        <dbReference type="SAM" id="Coils"/>
    </source>
</evidence>
<comment type="caution">
    <text evidence="8">The sequence shown here is derived from an EMBL/GenBank/DDBJ whole genome shotgun (WGS) entry which is preliminary data.</text>
</comment>
<evidence type="ECO:0000256" key="3">
    <source>
        <dbReference type="ARBA" id="ARBA00023125"/>
    </source>
</evidence>
<dbReference type="GO" id="GO:0005634">
    <property type="term" value="C:nucleus"/>
    <property type="evidence" value="ECO:0007669"/>
    <property type="project" value="UniProtKB-SubCell"/>
</dbReference>
<dbReference type="AlphaFoldDB" id="A0A834GQM1"/>
<dbReference type="InterPro" id="IPR045314">
    <property type="entry name" value="bZIP_plant_GBF1"/>
</dbReference>
<dbReference type="InterPro" id="IPR004827">
    <property type="entry name" value="bZIP"/>
</dbReference>
<dbReference type="PANTHER" id="PTHR45764:SF76">
    <property type="entry name" value="OS02G0132500 PROTEIN"/>
    <property type="match status" value="1"/>
</dbReference>
<dbReference type="GO" id="GO:0045893">
    <property type="term" value="P:positive regulation of DNA-templated transcription"/>
    <property type="evidence" value="ECO:0007669"/>
    <property type="project" value="TreeGrafter"/>
</dbReference>
<keyword evidence="6" id="KW-0175">Coiled coil</keyword>
<dbReference type="PROSITE" id="PS50217">
    <property type="entry name" value="BZIP"/>
    <property type="match status" value="1"/>
</dbReference>
<proteinExistence type="predicted"/>
<evidence type="ECO:0000256" key="1">
    <source>
        <dbReference type="ARBA" id="ARBA00004123"/>
    </source>
</evidence>
<dbReference type="Gene3D" id="1.20.5.170">
    <property type="match status" value="1"/>
</dbReference>
<evidence type="ECO:0000256" key="4">
    <source>
        <dbReference type="ARBA" id="ARBA00023163"/>
    </source>
</evidence>
<evidence type="ECO:0000256" key="2">
    <source>
        <dbReference type="ARBA" id="ARBA00023015"/>
    </source>
</evidence>
<sequence length="177" mass="19703">MFDAHVSILYPPFIAFLVMASSSGNSSGSTQIQSPGSGEDSQVVVAVADQRKRKRMLSNRESARRSRMRKQKHLNDLMEQVAQLRKENNHVLTSISVTTQHFLNVEAENSVLRAQMGELSQRLQSLNDILGYMNTNAGGFVETEGFYGTASDGFMNNSWNSMYLNQPIMASAADMFQ</sequence>
<dbReference type="CDD" id="cd14702">
    <property type="entry name" value="bZIP_plant_GBF1"/>
    <property type="match status" value="1"/>
</dbReference>
<comment type="subcellular location">
    <subcellularLocation>
        <location evidence="1">Nucleus</location>
    </subcellularLocation>
</comment>
<evidence type="ECO:0000259" key="7">
    <source>
        <dbReference type="PROSITE" id="PS50217"/>
    </source>
</evidence>
<dbReference type="EMBL" id="WJXA01000006">
    <property type="protein sequence ID" value="KAF7140043.1"/>
    <property type="molecule type" value="Genomic_DNA"/>
</dbReference>
<evidence type="ECO:0000313" key="9">
    <source>
        <dbReference type="Proteomes" id="UP000626092"/>
    </source>
</evidence>
<dbReference type="GO" id="GO:0003700">
    <property type="term" value="F:DNA-binding transcription factor activity"/>
    <property type="evidence" value="ECO:0007669"/>
    <property type="project" value="InterPro"/>
</dbReference>
<keyword evidence="4" id="KW-0804">Transcription</keyword>
<evidence type="ECO:0000256" key="5">
    <source>
        <dbReference type="ARBA" id="ARBA00023242"/>
    </source>
</evidence>
<keyword evidence="5" id="KW-0539">Nucleus</keyword>
<evidence type="ECO:0000313" key="8">
    <source>
        <dbReference type="EMBL" id="KAF7140043.1"/>
    </source>
</evidence>
<dbReference type="PANTHER" id="PTHR45764">
    <property type="entry name" value="BZIP TRANSCRIPTION FACTOR 44"/>
    <property type="match status" value="1"/>
</dbReference>
<keyword evidence="3" id="KW-0238">DNA-binding</keyword>
<keyword evidence="9" id="KW-1185">Reference proteome</keyword>
<dbReference type="Pfam" id="PF00170">
    <property type="entry name" value="bZIP_1"/>
    <property type="match status" value="1"/>
</dbReference>
<feature type="coiled-coil region" evidence="6">
    <location>
        <begin position="67"/>
        <end position="94"/>
    </location>
</feature>
<dbReference type="FunFam" id="1.20.5.170:FF:000020">
    <property type="entry name" value="BZIP transcription factor"/>
    <property type="match status" value="1"/>
</dbReference>
<accession>A0A834GQM1</accession>
<dbReference type="Proteomes" id="UP000626092">
    <property type="component" value="Unassembled WGS sequence"/>
</dbReference>
<dbReference type="InterPro" id="IPR046347">
    <property type="entry name" value="bZIP_sf"/>
</dbReference>
<keyword evidence="2" id="KW-0805">Transcription regulation</keyword>
<protein>
    <recommendedName>
        <fullName evidence="7">BZIP domain-containing protein</fullName>
    </recommendedName>
</protein>
<organism evidence="8 9">
    <name type="scientific">Rhododendron simsii</name>
    <name type="common">Sims's rhododendron</name>
    <dbReference type="NCBI Taxonomy" id="118357"/>
    <lineage>
        <taxon>Eukaryota</taxon>
        <taxon>Viridiplantae</taxon>
        <taxon>Streptophyta</taxon>
        <taxon>Embryophyta</taxon>
        <taxon>Tracheophyta</taxon>
        <taxon>Spermatophyta</taxon>
        <taxon>Magnoliopsida</taxon>
        <taxon>eudicotyledons</taxon>
        <taxon>Gunneridae</taxon>
        <taxon>Pentapetalae</taxon>
        <taxon>asterids</taxon>
        <taxon>Ericales</taxon>
        <taxon>Ericaceae</taxon>
        <taxon>Ericoideae</taxon>
        <taxon>Rhodoreae</taxon>
        <taxon>Rhododendron</taxon>
    </lineage>
</organism>
<reference evidence="8" key="1">
    <citation type="submission" date="2019-11" db="EMBL/GenBank/DDBJ databases">
        <authorList>
            <person name="Liu Y."/>
            <person name="Hou J."/>
            <person name="Li T.-Q."/>
            <person name="Guan C.-H."/>
            <person name="Wu X."/>
            <person name="Wu H.-Z."/>
            <person name="Ling F."/>
            <person name="Zhang R."/>
            <person name="Shi X.-G."/>
            <person name="Ren J.-P."/>
            <person name="Chen E.-F."/>
            <person name="Sun J.-M."/>
        </authorList>
    </citation>
    <scope>NUCLEOTIDE SEQUENCE</scope>
    <source>
        <strain evidence="8">Adult_tree_wgs_1</strain>
        <tissue evidence="8">Leaves</tissue>
    </source>
</reference>
<dbReference type="SMART" id="SM00338">
    <property type="entry name" value="BRLZ"/>
    <property type="match status" value="1"/>
</dbReference>
<dbReference type="SUPFAM" id="SSF57959">
    <property type="entry name" value="Leucine zipper domain"/>
    <property type="match status" value="1"/>
</dbReference>
<feature type="domain" description="BZIP" evidence="7">
    <location>
        <begin position="49"/>
        <end position="112"/>
    </location>
</feature>
<dbReference type="OrthoDB" id="551672at2759"/>
<gene>
    <name evidence="8" type="ORF">RHSIM_Rhsim06G0028700</name>
</gene>
<name>A0A834GQM1_RHOSS</name>
<dbReference type="PROSITE" id="PS00036">
    <property type="entry name" value="BZIP_BASIC"/>
    <property type="match status" value="1"/>
</dbReference>
<dbReference type="GO" id="GO:0000976">
    <property type="term" value="F:transcription cis-regulatory region binding"/>
    <property type="evidence" value="ECO:0007669"/>
    <property type="project" value="TreeGrafter"/>
</dbReference>
<dbReference type="GO" id="GO:0046982">
    <property type="term" value="F:protein heterodimerization activity"/>
    <property type="evidence" value="ECO:0007669"/>
    <property type="project" value="UniProtKB-ARBA"/>
</dbReference>